<evidence type="ECO:0000313" key="10">
    <source>
        <dbReference type="EMBL" id="ADP33538.1"/>
    </source>
</evidence>
<dbReference type="InterPro" id="IPR017932">
    <property type="entry name" value="GATase_2_dom"/>
</dbReference>
<dbReference type="EMBL" id="CP002207">
    <property type="protein sequence ID" value="ADP33538.1"/>
    <property type="molecule type" value="Genomic_DNA"/>
</dbReference>
<dbReference type="NCBIfam" id="TIGR01536">
    <property type="entry name" value="asn_synth_AEB"/>
    <property type="match status" value="1"/>
</dbReference>
<evidence type="ECO:0000256" key="1">
    <source>
        <dbReference type="ARBA" id="ARBA00005187"/>
    </source>
</evidence>
<dbReference type="InterPro" id="IPR029055">
    <property type="entry name" value="Ntn_hydrolases_N"/>
</dbReference>
<dbReference type="Proteomes" id="UP000006867">
    <property type="component" value="Chromosome"/>
</dbReference>
<dbReference type="SUPFAM" id="SSF52402">
    <property type="entry name" value="Adenine nucleotide alpha hydrolases-like"/>
    <property type="match status" value="1"/>
</dbReference>
<dbReference type="Gene3D" id="3.60.20.10">
    <property type="entry name" value="Glutamine Phosphoribosylpyrophosphate, subunit 1, domain 1"/>
    <property type="match status" value="1"/>
</dbReference>
<dbReference type="InterPro" id="IPR051786">
    <property type="entry name" value="ASN_synthetase/amidase"/>
</dbReference>
<evidence type="ECO:0000259" key="9">
    <source>
        <dbReference type="PROSITE" id="PS51278"/>
    </source>
</evidence>
<evidence type="ECO:0000256" key="2">
    <source>
        <dbReference type="ARBA" id="ARBA00005752"/>
    </source>
</evidence>
<evidence type="ECO:0000256" key="3">
    <source>
        <dbReference type="ARBA" id="ARBA00012737"/>
    </source>
</evidence>
<dbReference type="PIRSF" id="PIRSF001589">
    <property type="entry name" value="Asn_synthetase_glu-h"/>
    <property type="match status" value="1"/>
</dbReference>
<sequence length="633" mass="72829">MCGFVGVFNKHPLTQTADQEELIKQMNQMIVHRGPDSDGYYHDEHVGFGFRRLSIIDVENGGQPLSYEDETYWIIFNGEIYNYIELREELESKGYQFNTDSDTEVLLATYRHYKEEAASKLRGMFSFLIWNKNDHVLYGARDPFGIKPLYYTTINDQVYFASERKSLMAAESHIQLDTEALQQYMSFQFVPEPGTLDVNVKKVEPGQQFTIRPEGDITFKTYFKAHFKPVQSSDEDKLVKEVRDAIFDSVKVHMRSDVPVGSFLSGGIDSSFIVSVAKEFHPNLKTFSVGFEQQGFSEVDVAKETAAALGIENFSTVISPEEYMNELPKIVWHFDDPLADPAAIPLYFVAKEAKKQVTVALSGEGADELFGGYNIYREPLSLKPFERIPSGLKKMLLYVASVMPEGMRGKSLLIRGCTPLQDRYIGNAKIFEEPVKKQLLKHYNPQLSYRDVTKPYFTESSSYSDINKMQYVDIHTWMRGDILLKADKMTMANSLELRVPFLDKVVFDVASKIPDELKTKNGTTKYLLRKAAEGVVPDHVLNRKKLGFPVPIRHWLKNEMNEWIRNIIRESETDAYIKKDYVLQLLEDHCADKADNSRKIWTVLIFMIWHSINVEKRLVPEELNHQPKEVIFV</sequence>
<dbReference type="Gene3D" id="3.40.50.620">
    <property type="entry name" value="HUPs"/>
    <property type="match status" value="1"/>
</dbReference>
<organism evidence="10 11">
    <name type="scientific">Bacillus atrophaeus (strain 1942)</name>
    <dbReference type="NCBI Taxonomy" id="720555"/>
    <lineage>
        <taxon>Bacteria</taxon>
        <taxon>Bacillati</taxon>
        <taxon>Bacillota</taxon>
        <taxon>Bacilli</taxon>
        <taxon>Bacillales</taxon>
        <taxon>Bacillaceae</taxon>
        <taxon>Bacillus</taxon>
    </lineage>
</organism>
<keyword evidence="6" id="KW-0061">Asparagine biosynthesis</keyword>
<protein>
    <recommendedName>
        <fullName evidence="3">asparagine synthase (glutamine-hydrolyzing)</fullName>
        <ecNumber evidence="3">6.3.5.4</ecNumber>
    </recommendedName>
</protein>
<dbReference type="EC" id="6.3.5.4" evidence="3"/>
<dbReference type="SUPFAM" id="SSF56235">
    <property type="entry name" value="N-terminal nucleophile aminohydrolases (Ntn hydrolases)"/>
    <property type="match status" value="1"/>
</dbReference>
<dbReference type="PANTHER" id="PTHR43284">
    <property type="entry name" value="ASPARAGINE SYNTHETASE (GLUTAMINE-HYDROLYZING)"/>
    <property type="match status" value="1"/>
</dbReference>
<dbReference type="PROSITE" id="PS51278">
    <property type="entry name" value="GATASE_TYPE_2"/>
    <property type="match status" value="1"/>
</dbReference>
<keyword evidence="11" id="KW-1185">Reference proteome</keyword>
<evidence type="ECO:0000256" key="4">
    <source>
        <dbReference type="ARBA" id="ARBA00022741"/>
    </source>
</evidence>
<comment type="pathway">
    <text evidence="1">Amino-acid biosynthesis; L-asparagine biosynthesis; L-asparagine from L-aspartate (L-Gln route): step 1/1.</text>
</comment>
<dbReference type="InterPro" id="IPR014729">
    <property type="entry name" value="Rossmann-like_a/b/a_fold"/>
</dbReference>
<evidence type="ECO:0000256" key="5">
    <source>
        <dbReference type="ARBA" id="ARBA00022840"/>
    </source>
</evidence>
<evidence type="ECO:0000256" key="6">
    <source>
        <dbReference type="ARBA" id="ARBA00022888"/>
    </source>
</evidence>
<dbReference type="PANTHER" id="PTHR43284:SF1">
    <property type="entry name" value="ASPARAGINE SYNTHETASE"/>
    <property type="match status" value="1"/>
</dbReference>
<keyword evidence="7" id="KW-0315">Glutamine amidotransferase</keyword>
<dbReference type="Pfam" id="PF13537">
    <property type="entry name" value="GATase_7"/>
    <property type="match status" value="1"/>
</dbReference>
<dbReference type="InterPro" id="IPR006426">
    <property type="entry name" value="Asn_synth_AEB"/>
</dbReference>
<keyword evidence="5" id="KW-0067">ATP-binding</keyword>
<dbReference type="CDD" id="cd01991">
    <property type="entry name" value="Asn_synthase_B_C"/>
    <property type="match status" value="1"/>
</dbReference>
<accession>A0ABM5M0J7</accession>
<evidence type="ECO:0000256" key="7">
    <source>
        <dbReference type="ARBA" id="ARBA00022962"/>
    </source>
</evidence>
<dbReference type="RefSeq" id="WP_003324955.1">
    <property type="nucleotide sequence ID" value="NC_014639.1"/>
</dbReference>
<feature type="domain" description="Glutamine amidotransferase type-2" evidence="9">
    <location>
        <begin position="2"/>
        <end position="214"/>
    </location>
</feature>
<name>A0ABM5M0J7_BACA1</name>
<evidence type="ECO:0000313" key="11">
    <source>
        <dbReference type="Proteomes" id="UP000006867"/>
    </source>
</evidence>
<dbReference type="InterPro" id="IPR033738">
    <property type="entry name" value="AsnB_N"/>
</dbReference>
<comment type="catalytic activity">
    <reaction evidence="8">
        <text>L-aspartate + L-glutamine + ATP + H2O = L-asparagine + L-glutamate + AMP + diphosphate + H(+)</text>
        <dbReference type="Rhea" id="RHEA:12228"/>
        <dbReference type="ChEBI" id="CHEBI:15377"/>
        <dbReference type="ChEBI" id="CHEBI:15378"/>
        <dbReference type="ChEBI" id="CHEBI:29985"/>
        <dbReference type="ChEBI" id="CHEBI:29991"/>
        <dbReference type="ChEBI" id="CHEBI:30616"/>
        <dbReference type="ChEBI" id="CHEBI:33019"/>
        <dbReference type="ChEBI" id="CHEBI:58048"/>
        <dbReference type="ChEBI" id="CHEBI:58359"/>
        <dbReference type="ChEBI" id="CHEBI:456215"/>
        <dbReference type="EC" id="6.3.5.4"/>
    </reaction>
</comment>
<dbReference type="Pfam" id="PF00733">
    <property type="entry name" value="Asn_synthase"/>
    <property type="match status" value="1"/>
</dbReference>
<evidence type="ECO:0000256" key="8">
    <source>
        <dbReference type="ARBA" id="ARBA00048741"/>
    </source>
</evidence>
<dbReference type="GeneID" id="92913930"/>
<keyword evidence="4" id="KW-0547">Nucleotide-binding</keyword>
<comment type="similarity">
    <text evidence="2">Belongs to the asparagine synthetase family.</text>
</comment>
<reference evidence="10 11" key="1">
    <citation type="journal article" date="2011" name="Front. Microbiol.">
        <title>Genomic signatures of strain selection and enhancement in Bacillus atrophaeus var. globigii, a historical biowarfare simulant.</title>
        <authorList>
            <person name="Gibbons H.S."/>
            <person name="Broomall S.M."/>
            <person name="McNew L.A."/>
            <person name="Daligault H."/>
            <person name="Chapman C."/>
            <person name="Bruce D."/>
            <person name="Karavis M."/>
            <person name="Krepps M."/>
            <person name="McGregor P.A."/>
            <person name="Hong C."/>
            <person name="Park K.H."/>
            <person name="Akmal A."/>
            <person name="Feldman A."/>
            <person name="Lin J.S."/>
            <person name="Chang W.E."/>
            <person name="Higgs B.W."/>
            <person name="Demirev P."/>
            <person name="Lindquist J."/>
            <person name="Liem A."/>
            <person name="Fochler E."/>
            <person name="Read T.D."/>
            <person name="Tapia R."/>
            <person name="Johnson S."/>
            <person name="Bishop-Lilly K.A."/>
            <person name="Detter C."/>
            <person name="Han C."/>
            <person name="Sozhamannan S."/>
            <person name="Rosenzweig C.N."/>
            <person name="Skowronski E.W."/>
        </authorList>
    </citation>
    <scope>NUCLEOTIDE SEQUENCE [LARGE SCALE GENOMIC DNA]</scope>
    <source>
        <strain evidence="10 11">1942</strain>
    </source>
</reference>
<proteinExistence type="inferred from homology"/>
<gene>
    <name evidence="10" type="ordered locus">BATR1942_13055</name>
</gene>
<keyword evidence="6" id="KW-0028">Amino-acid biosynthesis</keyword>
<dbReference type="CDD" id="cd00712">
    <property type="entry name" value="AsnB"/>
    <property type="match status" value="1"/>
</dbReference>
<dbReference type="InterPro" id="IPR001962">
    <property type="entry name" value="Asn_synthase"/>
</dbReference>